<dbReference type="SMART" id="SM00320">
    <property type="entry name" value="WD40"/>
    <property type="match status" value="5"/>
</dbReference>
<keyword evidence="4 8" id="KW-0853">WD repeat</keyword>
<evidence type="ECO:0000256" key="3">
    <source>
        <dbReference type="ARBA" id="ARBA00022448"/>
    </source>
</evidence>
<dbReference type="PROSITE" id="PS50082">
    <property type="entry name" value="WD_REPEATS_2"/>
    <property type="match status" value="1"/>
</dbReference>
<organism evidence="9 10">
    <name type="scientific">Riccia fluitans</name>
    <dbReference type="NCBI Taxonomy" id="41844"/>
    <lineage>
        <taxon>Eukaryota</taxon>
        <taxon>Viridiplantae</taxon>
        <taxon>Streptophyta</taxon>
        <taxon>Embryophyta</taxon>
        <taxon>Marchantiophyta</taxon>
        <taxon>Marchantiopsida</taxon>
        <taxon>Marchantiidae</taxon>
        <taxon>Marchantiales</taxon>
        <taxon>Ricciaceae</taxon>
        <taxon>Riccia</taxon>
    </lineage>
</organism>
<dbReference type="InterPro" id="IPR036322">
    <property type="entry name" value="WD40_repeat_dom_sf"/>
</dbReference>
<dbReference type="EMBL" id="JBHFFA010000004">
    <property type="protein sequence ID" value="KAL2629575.1"/>
    <property type="molecule type" value="Genomic_DNA"/>
</dbReference>
<comment type="similarity">
    <text evidence="2">Belongs to the WD repeat SEC13 family.</text>
</comment>
<evidence type="ECO:0000256" key="1">
    <source>
        <dbReference type="ARBA" id="ARBA00004259"/>
    </source>
</evidence>
<reference evidence="9 10" key="1">
    <citation type="submission" date="2024-09" db="EMBL/GenBank/DDBJ databases">
        <title>Chromosome-scale assembly of Riccia fluitans.</title>
        <authorList>
            <person name="Paukszto L."/>
            <person name="Sawicki J."/>
            <person name="Karawczyk K."/>
            <person name="Piernik-Szablinska J."/>
            <person name="Szczecinska M."/>
            <person name="Mazdziarz M."/>
        </authorList>
    </citation>
    <scope>NUCLEOTIDE SEQUENCE [LARGE SCALE GENOMIC DNA]</scope>
    <source>
        <strain evidence="9">Rf_01</strain>
        <tissue evidence="9">Aerial parts of the thallus</tissue>
    </source>
</reference>
<sequence>MGELIRLEAGVEHTCWNSSRTKLAAGMSDGSVHVHEPLKGTNSDFSCSSRWKAHEVAVLKIVWGPSEYGDLIACCSKDGTMSVWEEIEDAAKQDVWQLCARFTDIKAPVLDLQFGHCASGLKLVAAGADGHLRVYEATDVLELKRWQLQAEFANAADVREKLERVSCTDASISWRPVADAIQQQVFVVGFHTNSPQHSIAKVWEFGETHQRWHLVAELSSPEHDYGRINHVSWAPNIGRPYELIAVSSSNSLSIWSMDIPSGPGHRSAVKLLGYFTDHQPGEVVQAEWDMCGMTLASAGADGVVRLWQSNLKGRWEEKGRVVGA</sequence>
<evidence type="ECO:0000256" key="4">
    <source>
        <dbReference type="ARBA" id="ARBA00022574"/>
    </source>
</evidence>
<evidence type="ECO:0000256" key="7">
    <source>
        <dbReference type="ARBA" id="ARBA00023242"/>
    </source>
</evidence>
<comment type="caution">
    <text evidence="9">The sequence shown here is derived from an EMBL/GenBank/DDBJ whole genome shotgun (WGS) entry which is preliminary data.</text>
</comment>
<dbReference type="InterPro" id="IPR001680">
    <property type="entry name" value="WD40_rpt"/>
</dbReference>
<dbReference type="InterPro" id="IPR015943">
    <property type="entry name" value="WD40/YVTN_repeat-like_dom_sf"/>
</dbReference>
<evidence type="ECO:0008006" key="11">
    <source>
        <dbReference type="Google" id="ProtNLM"/>
    </source>
</evidence>
<evidence type="ECO:0000313" key="10">
    <source>
        <dbReference type="Proteomes" id="UP001605036"/>
    </source>
</evidence>
<keyword evidence="6" id="KW-0653">Protein transport</keyword>
<keyword evidence="3" id="KW-0813">Transport</keyword>
<dbReference type="Pfam" id="PF00400">
    <property type="entry name" value="WD40"/>
    <property type="match status" value="2"/>
</dbReference>
<dbReference type="PANTHER" id="PTHR11024:SF3">
    <property type="entry name" value="NUCLEOPORIN SEH1"/>
    <property type="match status" value="1"/>
</dbReference>
<gene>
    <name evidence="9" type="ORF">R1flu_014261</name>
</gene>
<evidence type="ECO:0000256" key="6">
    <source>
        <dbReference type="ARBA" id="ARBA00022927"/>
    </source>
</evidence>
<accession>A0ABD1YGB2</accession>
<feature type="repeat" description="WD" evidence="8">
    <location>
        <begin position="51"/>
        <end position="85"/>
    </location>
</feature>
<name>A0ABD1YGB2_9MARC</name>
<evidence type="ECO:0000256" key="8">
    <source>
        <dbReference type="PROSITE-ProRule" id="PRU00221"/>
    </source>
</evidence>
<dbReference type="AlphaFoldDB" id="A0ABD1YGB2"/>
<proteinExistence type="inferred from homology"/>
<dbReference type="Proteomes" id="UP001605036">
    <property type="component" value="Unassembled WGS sequence"/>
</dbReference>
<dbReference type="SUPFAM" id="SSF50978">
    <property type="entry name" value="WD40 repeat-like"/>
    <property type="match status" value="1"/>
</dbReference>
<evidence type="ECO:0000256" key="2">
    <source>
        <dbReference type="ARBA" id="ARBA00010102"/>
    </source>
</evidence>
<dbReference type="GO" id="GO:0015031">
    <property type="term" value="P:protein transport"/>
    <property type="evidence" value="ECO:0007669"/>
    <property type="project" value="UniProtKB-KW"/>
</dbReference>
<dbReference type="Gene3D" id="2.130.10.10">
    <property type="entry name" value="YVTN repeat-like/Quinoprotein amine dehydrogenase"/>
    <property type="match status" value="1"/>
</dbReference>
<dbReference type="InterPro" id="IPR037363">
    <property type="entry name" value="Sec13/Seh1_fam"/>
</dbReference>
<keyword evidence="7" id="KW-0539">Nucleus</keyword>
<evidence type="ECO:0000313" key="9">
    <source>
        <dbReference type="EMBL" id="KAL2629575.1"/>
    </source>
</evidence>
<dbReference type="GO" id="GO:0005635">
    <property type="term" value="C:nuclear envelope"/>
    <property type="evidence" value="ECO:0007669"/>
    <property type="project" value="UniProtKB-SubCell"/>
</dbReference>
<dbReference type="PANTHER" id="PTHR11024">
    <property type="entry name" value="NUCLEAR PORE COMPLEX PROTEIN SEC13 / SEH1 FAMILY MEMBER"/>
    <property type="match status" value="1"/>
</dbReference>
<comment type="subcellular location">
    <subcellularLocation>
        <location evidence="1">Nucleus envelope</location>
    </subcellularLocation>
</comment>
<keyword evidence="10" id="KW-1185">Reference proteome</keyword>
<keyword evidence="5" id="KW-0677">Repeat</keyword>
<protein>
    <recommendedName>
        <fullName evidence="11">Nucleoporin SEH1</fullName>
    </recommendedName>
</protein>
<evidence type="ECO:0000256" key="5">
    <source>
        <dbReference type="ARBA" id="ARBA00022737"/>
    </source>
</evidence>